<dbReference type="Proteomes" id="UP000203826">
    <property type="component" value="Segment"/>
</dbReference>
<feature type="transmembrane region" description="Helical" evidence="1">
    <location>
        <begin position="168"/>
        <end position="185"/>
    </location>
</feature>
<feature type="transmembrane region" description="Helical" evidence="1">
    <location>
        <begin position="74"/>
        <end position="94"/>
    </location>
</feature>
<name>A0A0N9R1A6_9VIRU</name>
<evidence type="ECO:0000256" key="1">
    <source>
        <dbReference type="SAM" id="Phobius"/>
    </source>
</evidence>
<dbReference type="SUPFAM" id="SSF49899">
    <property type="entry name" value="Concanavalin A-like lectins/glucanases"/>
    <property type="match status" value="1"/>
</dbReference>
<keyword evidence="1" id="KW-1133">Transmembrane helix</keyword>
<feature type="transmembrane region" description="Helical" evidence="1">
    <location>
        <begin position="142"/>
        <end position="162"/>
    </location>
</feature>
<protein>
    <submittedName>
        <fullName evidence="2">Uncharacterized protein</fullName>
    </submittedName>
</protein>
<dbReference type="KEGG" id="vg:26049180"/>
<reference evidence="2 3" key="1">
    <citation type="journal article" date="2015" name="Genome Announc.">
        <title>The 474-Kilobase-Pair Complete Genome Sequence of CeV-01B, a Virus Infecting Haptolina (Chrysochromulina) ericina (Prymnesiophyceae).</title>
        <authorList>
            <person name="Gallot-Lavallee L."/>
            <person name="Pagarete A."/>
            <person name="Legendre M."/>
            <person name="Santini S."/>
            <person name="Sandaa R.A."/>
            <person name="Himmelbauer H."/>
            <person name="Ogata H."/>
            <person name="Bratbak G."/>
            <person name="Claverie J.M."/>
        </authorList>
    </citation>
    <scope>NUCLEOTIDE SEQUENCE [LARGE SCALE GENOMIC DNA]</scope>
    <source>
        <strain evidence="2">CeV-01B</strain>
    </source>
</reference>
<proteinExistence type="predicted"/>
<keyword evidence="1" id="KW-0472">Membrane</keyword>
<feature type="transmembrane region" description="Helical" evidence="1">
    <location>
        <begin position="13"/>
        <end position="31"/>
    </location>
</feature>
<feature type="transmembrane region" description="Helical" evidence="1">
    <location>
        <begin position="254"/>
        <end position="276"/>
    </location>
</feature>
<keyword evidence="1" id="KW-0812">Transmembrane</keyword>
<keyword evidence="3" id="KW-1185">Reference proteome</keyword>
<dbReference type="InterPro" id="IPR013320">
    <property type="entry name" value="ConA-like_dom_sf"/>
</dbReference>
<feature type="transmembrane region" description="Helical" evidence="1">
    <location>
        <begin position="114"/>
        <end position="135"/>
    </location>
</feature>
<organism evidence="2 3">
    <name type="scientific">Chrysochromulina ericina virus CeV-01B</name>
    <dbReference type="NCBI Taxonomy" id="3070830"/>
    <lineage>
        <taxon>Viruses</taxon>
        <taxon>Varidnaviria</taxon>
        <taxon>Bamfordvirae</taxon>
        <taxon>Nucleocytoviricota</taxon>
        <taxon>Megaviricetes</taxon>
        <taxon>Imitervirales</taxon>
        <taxon>Mesomimiviridae</taxon>
        <taxon>Tethysvirus</taxon>
        <taxon>Tethysvirus raunefjordenense</taxon>
    </lineage>
</organism>
<gene>
    <name evidence="2" type="ORF">ceV_313</name>
</gene>
<feature type="transmembrane region" description="Helical" evidence="1">
    <location>
        <begin position="223"/>
        <end position="242"/>
    </location>
</feature>
<feature type="transmembrane region" description="Helical" evidence="1">
    <location>
        <begin position="192"/>
        <end position="211"/>
    </location>
</feature>
<evidence type="ECO:0000313" key="3">
    <source>
        <dbReference type="Proteomes" id="UP000203826"/>
    </source>
</evidence>
<evidence type="ECO:0000313" key="2">
    <source>
        <dbReference type="EMBL" id="ALH23219.1"/>
    </source>
</evidence>
<sequence length="467" mass="53426">MAGIFKVLFNDKLLLTLMILYILLVTLALYFNSKSWMQYKGDYKTSVDNILDNSEDKLRSTNTRWWDLFTKNKLFFYIIFVGLGLISLISMWILKWWSINFPNSTTSSQYLMTFIKVIMMYTIVIGLVALSFYFFSYTPAPLTIIVNILNLLILSGVVAMFFEKTTKLTASAGLAGLFTIIFLLIGAKSWSIGGGIIGGLIGMFIGSPGVSNLDAKPNLFRDFVKSVIFYLPCLFIQFANYLKYEFGLLKGDHSTLILIGIEIVLISLRFLIPFIYKLFQKQIMPQGNILIKNPVSLHNPINLGIFESEQERKDGDLSERTFMNYNYALSFWIWIIPQAPSISTAYSKPTDLVNINDLIKIIFNKNIIEFWASTILPNELNEHMIKIYTLKKFEYQRWNNFIINYYGGTLDIFVNNKLVSSTPNIAPLNNIQKAIAGQTNGVYGGIKNTVYYKKTLTKQEINLINTF</sequence>
<accession>A0A0N9R1A6</accession>
<dbReference type="EMBL" id="KT820662">
    <property type="protein sequence ID" value="ALH23219.1"/>
    <property type="molecule type" value="Genomic_DNA"/>
</dbReference>